<dbReference type="RefSeq" id="WP_323721895.1">
    <property type="nucleotide sequence ID" value="NZ_CP110343.1"/>
</dbReference>
<evidence type="ECO:0000313" key="2">
    <source>
        <dbReference type="EMBL" id="WPX97916.1"/>
    </source>
</evidence>
<evidence type="ECO:0000256" key="1">
    <source>
        <dbReference type="SAM" id="SignalP"/>
    </source>
</evidence>
<feature type="chain" id="PRO_5045230548" evidence="1">
    <location>
        <begin position="25"/>
        <end position="175"/>
    </location>
</feature>
<organism evidence="2 3">
    <name type="scientific">Candidatus Fokinia crypta</name>
    <dbReference type="NCBI Taxonomy" id="1920990"/>
    <lineage>
        <taxon>Bacteria</taxon>
        <taxon>Pseudomonadati</taxon>
        <taxon>Pseudomonadota</taxon>
        <taxon>Alphaproteobacteria</taxon>
        <taxon>Rickettsiales</taxon>
        <taxon>Candidatus Midichloriaceae</taxon>
        <taxon>Candidatus Fokinia</taxon>
    </lineage>
</organism>
<keyword evidence="3" id="KW-1185">Reference proteome</keyword>
<reference evidence="2" key="1">
    <citation type="submission" date="2022-10" db="EMBL/GenBank/DDBJ databases">
        <title>Host association and intracellularity evolved multiple times independently in the Rickettsiales.</title>
        <authorList>
            <person name="Castelli M."/>
            <person name="Nardi T."/>
            <person name="Gammuto L."/>
            <person name="Bellinzona G."/>
            <person name="Sabaneyeva E."/>
            <person name="Potekhin A."/>
            <person name="Serra V."/>
            <person name="Petroni G."/>
            <person name="Sassera D."/>
        </authorList>
    </citation>
    <scope>NUCLEOTIDE SEQUENCE [LARGE SCALE GENOMIC DNA]</scope>
    <source>
        <strain evidence="2">US_Bl 11III1</strain>
    </source>
</reference>
<dbReference type="EMBL" id="CP110343">
    <property type="protein sequence ID" value="WPX97916.1"/>
    <property type="molecule type" value="Genomic_DNA"/>
</dbReference>
<protein>
    <submittedName>
        <fullName evidence="2">Uncharacterized protein</fullName>
    </submittedName>
</protein>
<name>A0ABZ0UP58_9RICK</name>
<gene>
    <name evidence="2" type="ORF">Fokcrypt_00440</name>
</gene>
<keyword evidence="1" id="KW-0732">Signal</keyword>
<evidence type="ECO:0000313" key="3">
    <source>
        <dbReference type="Proteomes" id="UP001325140"/>
    </source>
</evidence>
<sequence length="175" mass="17948">MLFSIFSRLLPILSIILVSCSNQSAIDVYQNSYEGGIAVLGKVVSVRKIAIESDKNNSGSAVAGGAAIGSIAGAGIGHSAESTILGAIIGGTVGYAASETAKNNSGSEYVIKIDTSNLNQDADTMRGAAFLNTVNAIKSTGLVVVVQKEDKSLLVGQDVYVLISGNGNMRVIPIK</sequence>
<feature type="signal peptide" evidence="1">
    <location>
        <begin position="1"/>
        <end position="24"/>
    </location>
</feature>
<accession>A0ABZ0UP58</accession>
<proteinExistence type="predicted"/>
<dbReference type="Proteomes" id="UP001325140">
    <property type="component" value="Chromosome"/>
</dbReference>